<dbReference type="Pfam" id="PF02518">
    <property type="entry name" value="HATPase_c"/>
    <property type="match status" value="1"/>
</dbReference>
<dbReference type="WormBase" id="CBG06929a">
    <property type="protein sequence ID" value="CBP01765"/>
    <property type="gene ID" value="WBGene00029117"/>
    <property type="gene designation" value="Cbr-pdhk-2"/>
</dbReference>
<evidence type="ECO:0000256" key="7">
    <source>
        <dbReference type="ARBA" id="ARBA00048201"/>
    </source>
</evidence>
<evidence type="ECO:0000313" key="13">
    <source>
        <dbReference type="Proteomes" id="UP000008549"/>
    </source>
</evidence>
<keyword evidence="5 8" id="KW-0067">ATP-binding</keyword>
<dbReference type="InterPro" id="IPR039028">
    <property type="entry name" value="BCKD/PDK"/>
</dbReference>
<reference evidence="12 13" key="2">
    <citation type="journal article" date="2011" name="PLoS Genet.">
        <title>Caenorhabditis briggsae recombinant inbred line genotypes reveal inter-strain incompatibility and the evolution of recombination.</title>
        <authorList>
            <person name="Ross J.A."/>
            <person name="Koboldt D.C."/>
            <person name="Staisch J.E."/>
            <person name="Chamberlin H.M."/>
            <person name="Gupta B.P."/>
            <person name="Miller R.D."/>
            <person name="Baird S.E."/>
            <person name="Haag E.S."/>
        </authorList>
    </citation>
    <scope>NUCLEOTIDE SEQUENCE [LARGE SCALE GENOMIC DNA]</scope>
    <source>
        <strain evidence="12 13">AF16</strain>
    </source>
</reference>
<dbReference type="AlphaFoldDB" id="A8X3E0"/>
<dbReference type="SUPFAM" id="SSF55874">
    <property type="entry name" value="ATPase domain of HSP90 chaperone/DNA topoisomerase II/histidine kinase"/>
    <property type="match status" value="1"/>
</dbReference>
<dbReference type="SUPFAM" id="SSF69012">
    <property type="entry name" value="alpha-ketoacid dehydrogenase kinase, N-terminal domain"/>
    <property type="match status" value="1"/>
</dbReference>
<feature type="compositionally biased region" description="Polar residues" evidence="9">
    <location>
        <begin position="210"/>
        <end position="269"/>
    </location>
</feature>
<dbReference type="GO" id="GO:0010906">
    <property type="term" value="P:regulation of glucose metabolic process"/>
    <property type="evidence" value="ECO:0000318"/>
    <property type="project" value="GO_Central"/>
</dbReference>
<evidence type="ECO:0000259" key="10">
    <source>
        <dbReference type="Pfam" id="PF02518"/>
    </source>
</evidence>
<evidence type="ECO:0000256" key="9">
    <source>
        <dbReference type="SAM" id="MobiDB-lite"/>
    </source>
</evidence>
<dbReference type="GO" id="GO:0005739">
    <property type="term" value="C:mitochondrion"/>
    <property type="evidence" value="ECO:0000318"/>
    <property type="project" value="GO_Central"/>
</dbReference>
<organism evidence="12 13">
    <name type="scientific">Caenorhabditis briggsae</name>
    <dbReference type="NCBI Taxonomy" id="6238"/>
    <lineage>
        <taxon>Eukaryota</taxon>
        <taxon>Metazoa</taxon>
        <taxon>Ecdysozoa</taxon>
        <taxon>Nematoda</taxon>
        <taxon>Chromadorea</taxon>
        <taxon>Rhabditida</taxon>
        <taxon>Rhabditina</taxon>
        <taxon>Rhabditomorpha</taxon>
        <taxon>Rhabditoidea</taxon>
        <taxon>Rhabditidae</taxon>
        <taxon>Peloderinae</taxon>
        <taxon>Caenorhabditis</taxon>
    </lineage>
</organism>
<comment type="catalytic activity">
    <reaction evidence="7">
        <text>L-seryl-[pyruvate dehydrogenase E1 alpha subunit] + ATP = O-phospho-L-seryl-[pyruvate dehydrogenase E1 alpha subunit] + ADP + H(+)</text>
        <dbReference type="Rhea" id="RHEA:23052"/>
        <dbReference type="Rhea" id="RHEA-COMP:13689"/>
        <dbReference type="Rhea" id="RHEA-COMP:13690"/>
        <dbReference type="ChEBI" id="CHEBI:15378"/>
        <dbReference type="ChEBI" id="CHEBI:29999"/>
        <dbReference type="ChEBI" id="CHEBI:30616"/>
        <dbReference type="ChEBI" id="CHEBI:83421"/>
        <dbReference type="ChEBI" id="CHEBI:456216"/>
        <dbReference type="EC" id="2.7.11.2"/>
    </reaction>
</comment>
<name>A8X3E0_CAEBR</name>
<dbReference type="PANTHER" id="PTHR11947">
    <property type="entry name" value="PYRUVATE DEHYDROGENASE KINASE"/>
    <property type="match status" value="1"/>
</dbReference>
<dbReference type="GO" id="GO:0005759">
    <property type="term" value="C:mitochondrial matrix"/>
    <property type="evidence" value="ECO:0007669"/>
    <property type="project" value="UniProtKB-SubCell"/>
</dbReference>
<keyword evidence="4 8" id="KW-0418">Kinase</keyword>
<evidence type="ECO:0000313" key="12">
    <source>
        <dbReference type="EMBL" id="CAP27150.2"/>
    </source>
</evidence>
<comment type="subcellular location">
    <subcellularLocation>
        <location evidence="8">Mitochondrion matrix</location>
    </subcellularLocation>
</comment>
<feature type="domain" description="Histidine kinase/HSP90-like ATPase" evidence="10">
    <location>
        <begin position="350"/>
        <end position="443"/>
    </location>
</feature>
<evidence type="ECO:0000256" key="3">
    <source>
        <dbReference type="ARBA" id="ARBA00022741"/>
    </source>
</evidence>
<dbReference type="Gene3D" id="3.30.565.10">
    <property type="entry name" value="Histidine kinase-like ATPase, C-terminal domain"/>
    <property type="match status" value="1"/>
</dbReference>
<keyword evidence="13" id="KW-1185">Reference proteome</keyword>
<accession>A8X3E0</accession>
<dbReference type="PANTHER" id="PTHR11947:SF3">
    <property type="entry name" value="[PYRUVATE DEHYDROGENASE (ACETYL-TRANSFERRING)] KINASE, MITOCHONDRIAL"/>
    <property type="match status" value="1"/>
</dbReference>
<dbReference type="FunCoup" id="A8X3E0">
    <property type="interactions" value="2293"/>
</dbReference>
<dbReference type="CDD" id="cd16929">
    <property type="entry name" value="HATPase_PDK-like"/>
    <property type="match status" value="1"/>
</dbReference>
<dbReference type="OMA" id="DMSRNAP"/>
<dbReference type="GO" id="GO:0004740">
    <property type="term" value="F:pyruvate dehydrogenase (acetyl-transferring) kinase activity"/>
    <property type="evidence" value="ECO:0000318"/>
    <property type="project" value="GO_Central"/>
</dbReference>
<evidence type="ECO:0000256" key="1">
    <source>
        <dbReference type="ARBA" id="ARBA00006155"/>
    </source>
</evidence>
<evidence type="ECO:0000256" key="2">
    <source>
        <dbReference type="ARBA" id="ARBA00022679"/>
    </source>
</evidence>
<dbReference type="Gene3D" id="1.20.140.20">
    <property type="entry name" value="Alpha-ketoacid/pyruvate dehydrogenase kinase, N-terminal domain"/>
    <property type="match status" value="1"/>
</dbReference>
<reference evidence="12 13" key="1">
    <citation type="journal article" date="2003" name="PLoS Biol.">
        <title>The genome sequence of Caenorhabditis briggsae: a platform for comparative genomics.</title>
        <authorList>
            <person name="Stein L.D."/>
            <person name="Bao Z."/>
            <person name="Blasiar D."/>
            <person name="Blumenthal T."/>
            <person name="Brent M.R."/>
            <person name="Chen N."/>
            <person name="Chinwalla A."/>
            <person name="Clarke L."/>
            <person name="Clee C."/>
            <person name="Coghlan A."/>
            <person name="Coulson A."/>
            <person name="D'Eustachio P."/>
            <person name="Fitch D.H."/>
            <person name="Fulton L.A."/>
            <person name="Fulton R.E."/>
            <person name="Griffiths-Jones S."/>
            <person name="Harris T.W."/>
            <person name="Hillier L.W."/>
            <person name="Kamath R."/>
            <person name="Kuwabara P.E."/>
            <person name="Mardis E.R."/>
            <person name="Marra M.A."/>
            <person name="Miner T.L."/>
            <person name="Minx P."/>
            <person name="Mullikin J.C."/>
            <person name="Plumb R.W."/>
            <person name="Rogers J."/>
            <person name="Schein J.E."/>
            <person name="Sohrmann M."/>
            <person name="Spieth J."/>
            <person name="Stajich J.E."/>
            <person name="Wei C."/>
            <person name="Willey D."/>
            <person name="Wilson R.K."/>
            <person name="Durbin R."/>
            <person name="Waterston R.H."/>
        </authorList>
    </citation>
    <scope>NUCLEOTIDE SEQUENCE [LARGE SCALE GENOMIC DNA]</scope>
    <source>
        <strain evidence="12 13">AF16</strain>
    </source>
</reference>
<proteinExistence type="inferred from homology"/>
<dbReference type="InterPro" id="IPR003594">
    <property type="entry name" value="HATPase_dom"/>
</dbReference>
<dbReference type="HOGENOM" id="CLU_023861_1_0_1"/>
<gene>
    <name evidence="14" type="primary">pdhk-2</name>
    <name evidence="12" type="synonym">Cbr-pdhk-2</name>
    <name evidence="14" type="ORF">CBG06929</name>
    <name evidence="12" type="ORF">CBG_06929</name>
</gene>
<keyword evidence="3 8" id="KW-0547">Nucleotide-binding</keyword>
<evidence type="ECO:0000256" key="4">
    <source>
        <dbReference type="ARBA" id="ARBA00022777"/>
    </source>
</evidence>
<dbReference type="InterPro" id="IPR036784">
    <property type="entry name" value="AK/P_DHK_N_sf"/>
</dbReference>
<evidence type="ECO:0000256" key="5">
    <source>
        <dbReference type="ARBA" id="ARBA00022840"/>
    </source>
</evidence>
<comment type="similarity">
    <text evidence="1 8">Belongs to the PDK/BCKDK protein kinase family.</text>
</comment>
<dbReference type="GO" id="GO:0005524">
    <property type="term" value="F:ATP binding"/>
    <property type="evidence" value="ECO:0007669"/>
    <property type="project" value="UniProtKB-UniRule"/>
</dbReference>
<evidence type="ECO:0000313" key="14">
    <source>
        <dbReference type="WormBase" id="CBG06929a"/>
    </source>
</evidence>
<sequence>MRFSRKLLGPFVGSLAKKLDYYSQFQPSSLTIQQYLDFGRIGTAANSYTFLKNELLVRLANIMQEFTLLPPKLLQMPSSKMVSNWYAESFEDLLLFEASDASPEQVARFNDQLTVVLKRHAHVVETMAEGLIELRESDGVDIASEKGIQYFLDRFYINRISIRMLQNQHLVVFGNVLPESPRHVGCIDPACDVESESSLAIRKCPDISQPDISQKDISQPDISQPDISQPDISQPDISQPDISQPDISQKDISQPDISQPDISQPLITSENQNPKFFGFEKKYILMSEIEFWKNSAEKKIKFQLKKYHLYHMMFELFKVGLGLFLDVFCPSLHSCNAMRATVEYHGVDDDLPDIKVYVVKGNEDLSIKICDRGGGVSRTILERLYNYMYSTAPPPPRDGTQAPLAGYGYGLPLSRLYARYFLGDLFLVSMEGHGTDACIYLKAVPVEASEVLPIYSTSSRRNLTMGPQVADWSHHVPGQGNRPAQS</sequence>
<dbReference type="STRING" id="6238.A8X3E0"/>
<dbReference type="eggNOG" id="KOG0787">
    <property type="taxonomic scope" value="Eukaryota"/>
</dbReference>
<feature type="region of interest" description="Disordered" evidence="9">
    <location>
        <begin position="209"/>
        <end position="269"/>
    </location>
</feature>
<evidence type="ECO:0000256" key="6">
    <source>
        <dbReference type="ARBA" id="ARBA00023128"/>
    </source>
</evidence>
<protein>
    <recommendedName>
        <fullName evidence="8">Protein-serine/threonine kinase</fullName>
        <ecNumber evidence="8">2.7.11.-</ecNumber>
    </recommendedName>
</protein>
<feature type="domain" description="Branched-chain alpha-ketoacid dehydrogenase kinase/Pyruvate dehydrogenase kinase N-terminal" evidence="11">
    <location>
        <begin position="30"/>
        <end position="188"/>
    </location>
</feature>
<keyword evidence="6 8" id="KW-0496">Mitochondrion</keyword>
<dbReference type="InParanoid" id="A8X3E0"/>
<dbReference type="InterPro" id="IPR036890">
    <property type="entry name" value="HATPase_C_sf"/>
</dbReference>
<evidence type="ECO:0000256" key="8">
    <source>
        <dbReference type="RuleBase" id="RU366032"/>
    </source>
</evidence>
<dbReference type="EC" id="2.7.11.-" evidence="8"/>
<keyword evidence="2 8" id="KW-0808">Transferase</keyword>
<dbReference type="InterPro" id="IPR018955">
    <property type="entry name" value="BCDHK/PDK_N"/>
</dbReference>
<dbReference type="GO" id="GO:0010510">
    <property type="term" value="P:regulation of pyruvate decarboxylation to acetyl-CoA"/>
    <property type="evidence" value="ECO:0000318"/>
    <property type="project" value="GO_Central"/>
</dbReference>
<dbReference type="Proteomes" id="UP000008549">
    <property type="component" value="Unassembled WGS sequence"/>
</dbReference>
<dbReference type="Pfam" id="PF10436">
    <property type="entry name" value="BCDHK_Adom3"/>
    <property type="match status" value="1"/>
</dbReference>
<dbReference type="EMBL" id="HE601347">
    <property type="protein sequence ID" value="CAP27150.2"/>
    <property type="molecule type" value="Genomic_DNA"/>
</dbReference>
<evidence type="ECO:0000259" key="11">
    <source>
        <dbReference type="Pfam" id="PF10436"/>
    </source>
</evidence>